<dbReference type="EMBL" id="SJOL01010838">
    <property type="protein sequence ID" value="TGZ50405.1"/>
    <property type="molecule type" value="Genomic_DNA"/>
</dbReference>
<dbReference type="AlphaFoldDB" id="A0A4S2KL46"/>
<dbReference type="Proteomes" id="UP000308267">
    <property type="component" value="Unassembled WGS sequence"/>
</dbReference>
<evidence type="ECO:0000313" key="1">
    <source>
        <dbReference type="EMBL" id="TGZ50405.1"/>
    </source>
</evidence>
<keyword evidence="2" id="KW-1185">Reference proteome</keyword>
<sequence length="148" mass="16746">MYVYSSIVPDAHTVSRIILWKEAGHLAEINKGSCKLTKQNVSCVIDRLSRDDGTRHASTIVQRHIQNRRHFVGCSRCGRWRVEDEAESIMGSTDHTAVPSSESETYMLSRKGVYGAQTKQTGQLWSWSEVDYFNLFIQLVSVNVLADP</sequence>
<name>A0A4S2KL46_OPIFE</name>
<reference evidence="1 2" key="1">
    <citation type="journal article" date="2019" name="BMC Genomics">
        <title>New insights from Opisthorchis felineus genome: update on genomics of the epidemiologically important liver flukes.</title>
        <authorList>
            <person name="Ershov N.I."/>
            <person name="Mordvinov V.A."/>
            <person name="Prokhortchouk E.B."/>
            <person name="Pakharukova M.Y."/>
            <person name="Gunbin K.V."/>
            <person name="Ustyantsev K."/>
            <person name="Genaev M.A."/>
            <person name="Blinov A.G."/>
            <person name="Mazur A."/>
            <person name="Boulygina E."/>
            <person name="Tsygankova S."/>
            <person name="Khrameeva E."/>
            <person name="Chekanov N."/>
            <person name="Fan G."/>
            <person name="Xiao A."/>
            <person name="Zhang H."/>
            <person name="Xu X."/>
            <person name="Yang H."/>
            <person name="Solovyev V."/>
            <person name="Lee S.M."/>
            <person name="Liu X."/>
            <person name="Afonnikov D.A."/>
            <person name="Skryabin K.G."/>
        </authorList>
    </citation>
    <scope>NUCLEOTIDE SEQUENCE [LARGE SCALE GENOMIC DNA]</scope>
    <source>
        <strain evidence="1">AK-0245</strain>
        <tissue evidence="1">Whole organism</tissue>
    </source>
</reference>
<proteinExistence type="predicted"/>
<evidence type="ECO:0000313" key="2">
    <source>
        <dbReference type="Proteomes" id="UP000308267"/>
    </source>
</evidence>
<accession>A0A4S2KL46</accession>
<protein>
    <submittedName>
        <fullName evidence="1">Uncharacterized protein</fullName>
    </submittedName>
</protein>
<comment type="caution">
    <text evidence="1">The sequence shown here is derived from an EMBL/GenBank/DDBJ whole genome shotgun (WGS) entry which is preliminary data.</text>
</comment>
<organism evidence="1 2">
    <name type="scientific">Opisthorchis felineus</name>
    <dbReference type="NCBI Taxonomy" id="147828"/>
    <lineage>
        <taxon>Eukaryota</taxon>
        <taxon>Metazoa</taxon>
        <taxon>Spiralia</taxon>
        <taxon>Lophotrochozoa</taxon>
        <taxon>Platyhelminthes</taxon>
        <taxon>Trematoda</taxon>
        <taxon>Digenea</taxon>
        <taxon>Opisthorchiida</taxon>
        <taxon>Opisthorchiata</taxon>
        <taxon>Opisthorchiidae</taxon>
        <taxon>Opisthorchis</taxon>
    </lineage>
</organism>
<gene>
    <name evidence="1" type="ORF">CRM22_010800</name>
</gene>